<evidence type="ECO:0000256" key="2">
    <source>
        <dbReference type="ARBA" id="ARBA00022723"/>
    </source>
</evidence>
<sequence>MKRLVYSLVLLSVFLTSVFPADAAEKEERSWQDETFYYVMTDRFHNGSRENDKEINNNDPLAYQGGDFAGMIDKLDYIKDMGFTSIIISPIFENAEGGYHGYWITDFFKTEPQFGTKEELNELVKQAHDRELKVLVDFPIAQISPSHPWTEEEGKADWFVSKAAKAEEEWLGETAVLNLENREVQEELIRAGEWWIDQVNIDGYYLSQASQAPLSFLQAFSEQVKSRYPDAFLVGEGSEGTDMDAYEESGLDAFMNMALSTSLRSQFKNVNEPSGKADALLTESPDSKQLMSANFLDTNKTARFTKEAVEENMFPGTRWMLGLTYLYTIPGVPVVTYGSEIALNGEEGVDSHGLLSFKEDDELISHIQDIGRLRQDLPALTRGTYEPIYNENGMVVFKREYQDETIIVAINNTDETQQVAIPAEELHRNKELRGLLAGGLVRPQEDQFTIITDRETSEIYALADKTGVNIPFITALAAVYVIFIAFLYIVWKRGRSARSD</sequence>
<accession>A0A0F5HUQ1</accession>
<evidence type="ECO:0000256" key="4">
    <source>
        <dbReference type="SAM" id="Phobius"/>
    </source>
</evidence>
<dbReference type="SMART" id="SM00642">
    <property type="entry name" value="Aamy"/>
    <property type="match status" value="1"/>
</dbReference>
<dbReference type="Pfam" id="PF22026">
    <property type="entry name" value="Alpha-amylase_C_2"/>
    <property type="match status" value="1"/>
</dbReference>
<keyword evidence="4" id="KW-0472">Membrane</keyword>
<dbReference type="PANTHER" id="PTHR10357">
    <property type="entry name" value="ALPHA-AMYLASE FAMILY MEMBER"/>
    <property type="match status" value="1"/>
</dbReference>
<dbReference type="STRING" id="1221996.QY95_01401"/>
<comment type="cofactor">
    <cofactor evidence="1">
        <name>Ca(2+)</name>
        <dbReference type="ChEBI" id="CHEBI:29108"/>
    </cofactor>
</comment>
<dbReference type="InterPro" id="IPR017853">
    <property type="entry name" value="GH"/>
</dbReference>
<feature type="transmembrane region" description="Helical" evidence="4">
    <location>
        <begin position="470"/>
        <end position="491"/>
    </location>
</feature>
<protein>
    <submittedName>
        <fullName evidence="7">Periplasmic alpha-amylase</fullName>
    </submittedName>
</protein>
<feature type="domain" description="Glycosyl hydrolase family 13 catalytic" evidence="6">
    <location>
        <begin position="38"/>
        <end position="374"/>
    </location>
</feature>
<keyword evidence="4" id="KW-0812">Transmembrane</keyword>
<dbReference type="Gene3D" id="2.60.40.1180">
    <property type="entry name" value="Golgi alpha-mannosidase II"/>
    <property type="match status" value="1"/>
</dbReference>
<name>A0A0F5I4E6_BACTR</name>
<dbReference type="Gene3D" id="3.20.20.80">
    <property type="entry name" value="Glycosidases"/>
    <property type="match status" value="1"/>
</dbReference>
<feature type="signal peptide" evidence="5">
    <location>
        <begin position="1"/>
        <end position="23"/>
    </location>
</feature>
<evidence type="ECO:0000259" key="6">
    <source>
        <dbReference type="SMART" id="SM00642"/>
    </source>
</evidence>
<keyword evidence="2" id="KW-0479">Metal-binding</keyword>
<dbReference type="SUPFAM" id="SSF51445">
    <property type="entry name" value="(Trans)glycosidases"/>
    <property type="match status" value="1"/>
</dbReference>
<feature type="chain" id="PRO_5030006443" evidence="5">
    <location>
        <begin position="24"/>
        <end position="500"/>
    </location>
</feature>
<reference evidence="7" key="1">
    <citation type="submission" date="2015-02" db="EMBL/GenBank/DDBJ databases">
        <title>Genome Assembly of Bacillaceae bacterium MTCC 8252.</title>
        <authorList>
            <person name="Verma A."/>
            <person name="Khatri I."/>
            <person name="Mual P."/>
            <person name="Subramanian S."/>
            <person name="Krishnamurthi S."/>
        </authorList>
    </citation>
    <scope>NUCLEOTIDE SEQUENCE [LARGE SCALE GENOMIC DNA]</scope>
    <source>
        <strain evidence="7">MTCC 8252</strain>
    </source>
</reference>
<dbReference type="InterPro" id="IPR054174">
    <property type="entry name" value="Alpha-amylase-like_C"/>
</dbReference>
<dbReference type="Proteomes" id="UP000031563">
    <property type="component" value="Unassembled WGS sequence"/>
</dbReference>
<dbReference type="GO" id="GO:0005975">
    <property type="term" value="P:carbohydrate metabolic process"/>
    <property type="evidence" value="ECO:0007669"/>
    <property type="project" value="InterPro"/>
</dbReference>
<evidence type="ECO:0000256" key="3">
    <source>
        <dbReference type="ARBA" id="ARBA00022729"/>
    </source>
</evidence>
<dbReference type="InterPro" id="IPR013780">
    <property type="entry name" value="Glyco_hydro_b"/>
</dbReference>
<evidence type="ECO:0000313" key="7">
    <source>
        <dbReference type="EMBL" id="KKB40406.1"/>
    </source>
</evidence>
<dbReference type="EMBL" id="JWIR02000029">
    <property type="protein sequence ID" value="KKB40406.1"/>
    <property type="molecule type" value="Genomic_DNA"/>
</dbReference>
<dbReference type="PANTHER" id="PTHR10357:SF215">
    <property type="entry name" value="ALPHA-AMYLASE 1"/>
    <property type="match status" value="1"/>
</dbReference>
<evidence type="ECO:0000313" key="8">
    <source>
        <dbReference type="Proteomes" id="UP000031563"/>
    </source>
</evidence>
<evidence type="ECO:0000256" key="5">
    <source>
        <dbReference type="SAM" id="SignalP"/>
    </source>
</evidence>
<keyword evidence="4" id="KW-1133">Transmembrane helix</keyword>
<proteinExistence type="predicted"/>
<dbReference type="GO" id="GO:0046872">
    <property type="term" value="F:metal ion binding"/>
    <property type="evidence" value="ECO:0007669"/>
    <property type="project" value="UniProtKB-KW"/>
</dbReference>
<dbReference type="OrthoDB" id="9805159at2"/>
<dbReference type="Pfam" id="PF00128">
    <property type="entry name" value="Alpha-amylase"/>
    <property type="match status" value="1"/>
</dbReference>
<dbReference type="SUPFAM" id="SSF51011">
    <property type="entry name" value="Glycosyl hydrolase domain"/>
    <property type="match status" value="1"/>
</dbReference>
<dbReference type="InterPro" id="IPR006047">
    <property type="entry name" value="GH13_cat_dom"/>
</dbReference>
<keyword evidence="8" id="KW-1185">Reference proteome</keyword>
<dbReference type="AlphaFoldDB" id="A0A0F5I4E6"/>
<organism evidence="7 8">
    <name type="scientific">Bacillus thermotolerans</name>
    <name type="common">Quasibacillus thermotolerans</name>
    <dbReference type="NCBI Taxonomy" id="1221996"/>
    <lineage>
        <taxon>Bacteria</taxon>
        <taxon>Bacillati</taxon>
        <taxon>Bacillota</taxon>
        <taxon>Bacilli</taxon>
        <taxon>Bacillales</taxon>
        <taxon>Bacillaceae</taxon>
        <taxon>Bacillus</taxon>
    </lineage>
</organism>
<accession>A0A0F5I4E6</accession>
<comment type="caution">
    <text evidence="7">The sequence shown here is derived from an EMBL/GenBank/DDBJ whole genome shotgun (WGS) entry which is preliminary data.</text>
</comment>
<evidence type="ECO:0000256" key="1">
    <source>
        <dbReference type="ARBA" id="ARBA00001913"/>
    </source>
</evidence>
<keyword evidence="3 5" id="KW-0732">Signal</keyword>
<dbReference type="RefSeq" id="WP_039237545.1">
    <property type="nucleotide sequence ID" value="NZ_JWIR02000029.1"/>
</dbReference>
<gene>
    <name evidence="7" type="ORF">QY95_01401</name>
</gene>